<dbReference type="AlphaFoldDB" id="A0ABD0NL42"/>
<dbReference type="EMBL" id="JAMKFB020000021">
    <property type="protein sequence ID" value="KAL0162678.1"/>
    <property type="molecule type" value="Genomic_DNA"/>
</dbReference>
<feature type="non-terminal residue" evidence="2">
    <location>
        <position position="1"/>
    </location>
</feature>
<organism evidence="2 3">
    <name type="scientific">Cirrhinus mrigala</name>
    <name type="common">Mrigala</name>
    <dbReference type="NCBI Taxonomy" id="683832"/>
    <lineage>
        <taxon>Eukaryota</taxon>
        <taxon>Metazoa</taxon>
        <taxon>Chordata</taxon>
        <taxon>Craniata</taxon>
        <taxon>Vertebrata</taxon>
        <taxon>Euteleostomi</taxon>
        <taxon>Actinopterygii</taxon>
        <taxon>Neopterygii</taxon>
        <taxon>Teleostei</taxon>
        <taxon>Ostariophysi</taxon>
        <taxon>Cypriniformes</taxon>
        <taxon>Cyprinidae</taxon>
        <taxon>Labeoninae</taxon>
        <taxon>Labeonini</taxon>
        <taxon>Cirrhinus</taxon>
    </lineage>
</organism>
<proteinExistence type="predicted"/>
<dbReference type="EMBL" id="JAMKFB020000021">
    <property type="protein sequence ID" value="KAL0162680.1"/>
    <property type="molecule type" value="Genomic_DNA"/>
</dbReference>
<evidence type="ECO:0000313" key="2">
    <source>
        <dbReference type="EMBL" id="KAL0162680.1"/>
    </source>
</evidence>
<keyword evidence="3" id="KW-1185">Reference proteome</keyword>
<comment type="caution">
    <text evidence="2">The sequence shown here is derived from an EMBL/GenBank/DDBJ whole genome shotgun (WGS) entry which is preliminary data.</text>
</comment>
<gene>
    <name evidence="1" type="ORF">M9458_042074</name>
    <name evidence="2" type="ORF">M9458_042076</name>
</gene>
<protein>
    <submittedName>
        <fullName evidence="2">Uncharacterized protein</fullName>
    </submittedName>
</protein>
<feature type="non-terminal residue" evidence="2">
    <location>
        <position position="50"/>
    </location>
</feature>
<accession>A0ABD0NL42</accession>
<dbReference type="Proteomes" id="UP001529510">
    <property type="component" value="Unassembled WGS sequence"/>
</dbReference>
<sequence>LPDPPWHPGLYAPLWLPELPDLPWHPGLYAPPWLPELPDPPWRRTSSPSC</sequence>
<evidence type="ECO:0000313" key="3">
    <source>
        <dbReference type="Proteomes" id="UP001529510"/>
    </source>
</evidence>
<evidence type="ECO:0000313" key="1">
    <source>
        <dbReference type="EMBL" id="KAL0162678.1"/>
    </source>
</evidence>
<name>A0ABD0NL42_CIRMR</name>
<reference evidence="2 3" key="1">
    <citation type="submission" date="2024-05" db="EMBL/GenBank/DDBJ databases">
        <title>Genome sequencing and assembly of Indian major carp, Cirrhinus mrigala (Hamilton, 1822).</title>
        <authorList>
            <person name="Mohindra V."/>
            <person name="Chowdhury L.M."/>
            <person name="Lal K."/>
            <person name="Jena J.K."/>
        </authorList>
    </citation>
    <scope>NUCLEOTIDE SEQUENCE [LARGE SCALE GENOMIC DNA]</scope>
    <source>
        <strain evidence="2">CM1030</strain>
        <tissue evidence="2">Blood</tissue>
    </source>
</reference>